<dbReference type="PANTHER" id="PTHR11001">
    <property type="entry name" value="MITOCHONDRIAL FISSION PROCESS PROTEIN 1"/>
    <property type="match status" value="1"/>
</dbReference>
<evidence type="ECO:0000256" key="5">
    <source>
        <dbReference type="SAM" id="MobiDB-lite"/>
    </source>
</evidence>
<dbReference type="PROSITE" id="PS00101">
    <property type="entry name" value="HEXAPEP_TRANSFERASES"/>
    <property type="match status" value="1"/>
</dbReference>
<dbReference type="EMBL" id="QKRW01000016">
    <property type="protein sequence ID" value="RAL63924.1"/>
    <property type="molecule type" value="Genomic_DNA"/>
</dbReference>
<dbReference type="SUPFAM" id="SSF51161">
    <property type="entry name" value="Trimeric LpxA-like enzymes"/>
    <property type="match status" value="1"/>
</dbReference>
<dbReference type="InterPro" id="IPR011004">
    <property type="entry name" value="Trimer_LpxA-like_sf"/>
</dbReference>
<dbReference type="GO" id="GO:0016740">
    <property type="term" value="F:transferase activity"/>
    <property type="evidence" value="ECO:0007669"/>
    <property type="project" value="UniProtKB-KW"/>
</dbReference>
<dbReference type="Pfam" id="PF10558">
    <property type="entry name" value="MTP18"/>
    <property type="match status" value="1"/>
</dbReference>
<feature type="compositionally biased region" description="Polar residues" evidence="5">
    <location>
        <begin position="1"/>
        <end position="10"/>
    </location>
</feature>
<comment type="caution">
    <text evidence="6">The sequence shown here is derived from an EMBL/GenBank/DDBJ whole genome shotgun (WGS) entry which is preliminary data.</text>
</comment>
<dbReference type="Gene3D" id="2.160.10.10">
    <property type="entry name" value="Hexapeptide repeat proteins"/>
    <property type="match status" value="1"/>
</dbReference>
<dbReference type="GO" id="GO:0005739">
    <property type="term" value="C:mitochondrion"/>
    <property type="evidence" value="ECO:0007669"/>
    <property type="project" value="TreeGrafter"/>
</dbReference>
<evidence type="ECO:0000313" key="6">
    <source>
        <dbReference type="EMBL" id="RAL63924.1"/>
    </source>
</evidence>
<gene>
    <name evidence="6" type="ORF">DID88_003112</name>
</gene>
<protein>
    <recommendedName>
        <fullName evidence="2">Mitochondrial fission process protein 1</fullName>
    </recommendedName>
    <alternativeName>
        <fullName evidence="4">Mitochondrial 18 kDa protein</fullName>
    </alternativeName>
</protein>
<proteinExistence type="inferred from homology"/>
<reference evidence="6 7" key="1">
    <citation type="submission" date="2018-06" db="EMBL/GenBank/DDBJ databases">
        <title>Genome Sequence of the Brown Rot Fungal Pathogen Monilinia fructigena.</title>
        <authorList>
            <person name="Landi L."/>
            <person name="De Miccolis Angelini R.M."/>
            <person name="Pollastro S."/>
            <person name="Abate D."/>
            <person name="Faretra F."/>
            <person name="Romanazzi G."/>
        </authorList>
    </citation>
    <scope>NUCLEOTIDE SEQUENCE [LARGE SCALE GENOMIC DNA]</scope>
    <source>
        <strain evidence="6 7">Mfrg269</strain>
    </source>
</reference>
<dbReference type="InterPro" id="IPR018357">
    <property type="entry name" value="Hexapep_transf_CS"/>
</dbReference>
<dbReference type="CDD" id="cd03357">
    <property type="entry name" value="LbH_MAT_GAT"/>
    <property type="match status" value="1"/>
</dbReference>
<keyword evidence="7" id="KW-1185">Reference proteome</keyword>
<dbReference type="Proteomes" id="UP000249056">
    <property type="component" value="Unassembled WGS sequence"/>
</dbReference>
<comment type="similarity">
    <text evidence="1">Belongs to the MTFP1 family.</text>
</comment>
<dbReference type="PANTHER" id="PTHR11001:SF2">
    <property type="entry name" value="MITOCHONDRIAL FISSION PROCESS PROTEIN 1"/>
    <property type="match status" value="1"/>
</dbReference>
<organism evidence="6 7">
    <name type="scientific">Monilinia fructigena</name>
    <dbReference type="NCBI Taxonomy" id="38457"/>
    <lineage>
        <taxon>Eukaryota</taxon>
        <taxon>Fungi</taxon>
        <taxon>Dikarya</taxon>
        <taxon>Ascomycota</taxon>
        <taxon>Pezizomycotina</taxon>
        <taxon>Leotiomycetes</taxon>
        <taxon>Helotiales</taxon>
        <taxon>Sclerotiniaceae</taxon>
        <taxon>Monilinia</taxon>
    </lineage>
</organism>
<feature type="region of interest" description="Disordered" evidence="5">
    <location>
        <begin position="1"/>
        <end position="23"/>
    </location>
</feature>
<keyword evidence="3" id="KW-0808">Transferase</keyword>
<sequence length="550" mass="60661">MAGKDSNNSRGPPPTGLPNVEKLPDGLQKIIDKADKEENFYDELYDGYAPQTTESNIRYAAYTTRIRTALLSAQRYVAYTSDIGESFRPVAHPNWVRAAYGVSWAYLLGDVTHEGYKAYCRNQEVLHPELPREAMHDRYNDAKTDLKIFSNETGVSLRPRQVAPLEDYRTVMAQRALFQGIASMGLPAFTIHSIVRYSGKYMKNVKNIRVRTWGPIGLGLAAVPALPFLFDKPVEEAVEFVFHKGFETFGGKSAVGNAPVTGRENLLEQPEKNVEKKKEIVTNSCFYKFGAWRLGEHSALCIGIGALINPENVFCFSTLLQKGNNTMAAEKFNTKLIQMVDGADVPIPMCDEYKKMLSGMNFKACLADCMPKFKLDVRKQLLKFNDPSIEDEDTLDSLKKRRMSVANNLFGKLGLGTNIEAPLFCTWGCNTFIGKNVYINRDVSIFDSAHVKIGDRVLIGPGVCICTDTHEVDAVSRNQSQMGSYAKPIVIGNDCWIGGRAIIVAGVSIGNGSTVAAGAVVTRDVEPNCLVGGVPAKLIRRLDDGATLEK</sequence>
<evidence type="ECO:0000256" key="2">
    <source>
        <dbReference type="ARBA" id="ARBA00017835"/>
    </source>
</evidence>
<dbReference type="InterPro" id="IPR001451">
    <property type="entry name" value="Hexapep"/>
</dbReference>
<dbReference type="Pfam" id="PF14602">
    <property type="entry name" value="Hexapep_2"/>
    <property type="match status" value="1"/>
</dbReference>
<evidence type="ECO:0000313" key="7">
    <source>
        <dbReference type="Proteomes" id="UP000249056"/>
    </source>
</evidence>
<dbReference type="InterPro" id="IPR019560">
    <property type="entry name" value="Mitochondrial_18_kDa_protein"/>
</dbReference>
<name>A0A395IVN4_9HELO</name>
<dbReference type="GO" id="GO:0000266">
    <property type="term" value="P:mitochondrial fission"/>
    <property type="evidence" value="ECO:0007669"/>
    <property type="project" value="TreeGrafter"/>
</dbReference>
<evidence type="ECO:0000256" key="3">
    <source>
        <dbReference type="ARBA" id="ARBA00022679"/>
    </source>
</evidence>
<dbReference type="OrthoDB" id="424969at2759"/>
<dbReference type="AlphaFoldDB" id="A0A395IVN4"/>
<evidence type="ECO:0000256" key="4">
    <source>
        <dbReference type="ARBA" id="ARBA00029631"/>
    </source>
</evidence>
<accession>A0A395IVN4</accession>
<evidence type="ECO:0000256" key="1">
    <source>
        <dbReference type="ARBA" id="ARBA00009224"/>
    </source>
</evidence>